<name>A0A382NFE6_9ZZZZ</name>
<feature type="non-terminal residue" evidence="3">
    <location>
        <position position="347"/>
    </location>
</feature>
<dbReference type="InterPro" id="IPR050424">
    <property type="entry name" value="Gfo-Idh-MocA_inositol_DH"/>
</dbReference>
<proteinExistence type="predicted"/>
<evidence type="ECO:0000259" key="2">
    <source>
        <dbReference type="Pfam" id="PF22725"/>
    </source>
</evidence>
<reference evidence="3" key="1">
    <citation type="submission" date="2018-05" db="EMBL/GenBank/DDBJ databases">
        <authorList>
            <person name="Lanie J.A."/>
            <person name="Ng W.-L."/>
            <person name="Kazmierczak K.M."/>
            <person name="Andrzejewski T.M."/>
            <person name="Davidsen T.M."/>
            <person name="Wayne K.J."/>
            <person name="Tettelin H."/>
            <person name="Glass J.I."/>
            <person name="Rusch D."/>
            <person name="Podicherti R."/>
            <person name="Tsui H.-C.T."/>
            <person name="Winkler M.E."/>
        </authorList>
    </citation>
    <scope>NUCLEOTIDE SEQUENCE</scope>
</reference>
<dbReference type="Gene3D" id="3.30.360.10">
    <property type="entry name" value="Dihydrodipicolinate Reductase, domain 2"/>
    <property type="match status" value="1"/>
</dbReference>
<protein>
    <recommendedName>
        <fullName evidence="4">Gfo/Idh/MocA-like oxidoreductase N-terminal domain-containing protein</fullName>
    </recommendedName>
</protein>
<evidence type="ECO:0000259" key="1">
    <source>
        <dbReference type="Pfam" id="PF01408"/>
    </source>
</evidence>
<dbReference type="Pfam" id="PF01408">
    <property type="entry name" value="GFO_IDH_MocA"/>
    <property type="match status" value="1"/>
</dbReference>
<accession>A0A382NFE6</accession>
<dbReference type="InterPro" id="IPR036291">
    <property type="entry name" value="NAD(P)-bd_dom_sf"/>
</dbReference>
<dbReference type="InterPro" id="IPR000683">
    <property type="entry name" value="Gfo/Idh/MocA-like_OxRdtase_N"/>
</dbReference>
<evidence type="ECO:0000313" key="3">
    <source>
        <dbReference type="EMBL" id="SVC59934.1"/>
    </source>
</evidence>
<dbReference type="SUPFAM" id="SSF55347">
    <property type="entry name" value="Glyceraldehyde-3-phosphate dehydrogenase-like, C-terminal domain"/>
    <property type="match status" value="1"/>
</dbReference>
<dbReference type="AlphaFoldDB" id="A0A382NFE6"/>
<feature type="domain" description="Gfo/Idh/MocA-like oxidoreductase N-terminal" evidence="1">
    <location>
        <begin position="37"/>
        <end position="157"/>
    </location>
</feature>
<feature type="domain" description="GFO/IDH/MocA-like oxidoreductase" evidence="2">
    <location>
        <begin position="165"/>
        <end position="293"/>
    </location>
</feature>
<dbReference type="Pfam" id="PF22725">
    <property type="entry name" value="GFO_IDH_MocA_C3"/>
    <property type="match status" value="1"/>
</dbReference>
<sequence>MTKENALTNSNSMTIYWEGRLESVAPSRQSPVMAKKIRMGFIGVGAMGYSHLELFHQQCAKQAEAVALCASNTERLRRAQKIAPDTELFKNELALINSDLDAVVISSPNFTHVPLALEAIKAGKHVFLEKPVGVTTAECRKLLRASQKSDRILMIGHELRYSPYFAKIKQLIDKGAVGVPQMAWCKEFRGPFQPKSRNWIQDQRKSGGCLVDKNCHHFDLMNWWLNSRPKRVSAFGNNAINRIISGPNQVHDHATASWEYSNGAKGTLHLSLFAHEPPKETLEMGVVGLEGVLQTDLDNLKLLHWAKGKRKGEPKVVRVNAKRGIGWGGHLGFAEMHPAFIKAIRTG</sequence>
<dbReference type="SUPFAM" id="SSF51735">
    <property type="entry name" value="NAD(P)-binding Rossmann-fold domains"/>
    <property type="match status" value="1"/>
</dbReference>
<dbReference type="GO" id="GO:0000166">
    <property type="term" value="F:nucleotide binding"/>
    <property type="evidence" value="ECO:0007669"/>
    <property type="project" value="InterPro"/>
</dbReference>
<organism evidence="3">
    <name type="scientific">marine metagenome</name>
    <dbReference type="NCBI Taxonomy" id="408172"/>
    <lineage>
        <taxon>unclassified sequences</taxon>
        <taxon>metagenomes</taxon>
        <taxon>ecological metagenomes</taxon>
    </lineage>
</organism>
<dbReference type="InterPro" id="IPR055170">
    <property type="entry name" value="GFO_IDH_MocA-like_dom"/>
</dbReference>
<dbReference type="Gene3D" id="3.40.50.720">
    <property type="entry name" value="NAD(P)-binding Rossmann-like Domain"/>
    <property type="match status" value="1"/>
</dbReference>
<evidence type="ECO:0008006" key="4">
    <source>
        <dbReference type="Google" id="ProtNLM"/>
    </source>
</evidence>
<dbReference type="EMBL" id="UINC01100126">
    <property type="protein sequence ID" value="SVC59934.1"/>
    <property type="molecule type" value="Genomic_DNA"/>
</dbReference>
<dbReference type="PANTHER" id="PTHR43593:SF1">
    <property type="entry name" value="INOSITOL 2-DEHYDROGENASE"/>
    <property type="match status" value="1"/>
</dbReference>
<gene>
    <name evidence="3" type="ORF">METZ01_LOCUS312788</name>
</gene>
<dbReference type="PANTHER" id="PTHR43593">
    <property type="match status" value="1"/>
</dbReference>